<dbReference type="Proteomes" id="UP000824120">
    <property type="component" value="Chromosome 12"/>
</dbReference>
<comment type="caution">
    <text evidence="1">The sequence shown here is derived from an EMBL/GenBank/DDBJ whole genome shotgun (WGS) entry which is preliminary data.</text>
</comment>
<name>A0A9J5W835_SOLCO</name>
<dbReference type="InterPro" id="IPR036691">
    <property type="entry name" value="Endo/exonu/phosph_ase_sf"/>
</dbReference>
<protein>
    <recommendedName>
        <fullName evidence="3">Endonuclease/exonuclease/phosphatase domain-containing protein</fullName>
    </recommendedName>
</protein>
<organism evidence="1 2">
    <name type="scientific">Solanum commersonii</name>
    <name type="common">Commerson's wild potato</name>
    <name type="synonym">Commerson's nightshade</name>
    <dbReference type="NCBI Taxonomy" id="4109"/>
    <lineage>
        <taxon>Eukaryota</taxon>
        <taxon>Viridiplantae</taxon>
        <taxon>Streptophyta</taxon>
        <taxon>Embryophyta</taxon>
        <taxon>Tracheophyta</taxon>
        <taxon>Spermatophyta</taxon>
        <taxon>Magnoliopsida</taxon>
        <taxon>eudicotyledons</taxon>
        <taxon>Gunneridae</taxon>
        <taxon>Pentapetalae</taxon>
        <taxon>asterids</taxon>
        <taxon>lamiids</taxon>
        <taxon>Solanales</taxon>
        <taxon>Solanaceae</taxon>
        <taxon>Solanoideae</taxon>
        <taxon>Solaneae</taxon>
        <taxon>Solanum</taxon>
    </lineage>
</organism>
<evidence type="ECO:0000313" key="2">
    <source>
        <dbReference type="Proteomes" id="UP000824120"/>
    </source>
</evidence>
<dbReference type="PANTHER" id="PTHR33710">
    <property type="entry name" value="BNAC02G09200D PROTEIN"/>
    <property type="match status" value="1"/>
</dbReference>
<feature type="non-terminal residue" evidence="1">
    <location>
        <position position="1"/>
    </location>
</feature>
<evidence type="ECO:0008006" key="3">
    <source>
        <dbReference type="Google" id="ProtNLM"/>
    </source>
</evidence>
<reference evidence="1 2" key="1">
    <citation type="submission" date="2020-09" db="EMBL/GenBank/DDBJ databases">
        <title>De no assembly of potato wild relative species, Solanum commersonii.</title>
        <authorList>
            <person name="Cho K."/>
        </authorList>
    </citation>
    <scope>NUCLEOTIDE SEQUENCE [LARGE SCALE GENOMIC DNA]</scope>
    <source>
        <strain evidence="1">LZ3.2</strain>
        <tissue evidence="1">Leaf</tissue>
    </source>
</reference>
<accession>A0A9J5W835</accession>
<dbReference type="Gene3D" id="3.60.10.10">
    <property type="entry name" value="Endonuclease/exonuclease/phosphatase"/>
    <property type="match status" value="1"/>
</dbReference>
<dbReference type="OrthoDB" id="692400at2759"/>
<gene>
    <name evidence="1" type="ORF">H5410_061569</name>
</gene>
<dbReference type="EMBL" id="JACXVP010000012">
    <property type="protein sequence ID" value="KAG5571803.1"/>
    <property type="molecule type" value="Genomic_DNA"/>
</dbReference>
<proteinExistence type="predicted"/>
<dbReference type="AlphaFoldDB" id="A0A9J5W835"/>
<dbReference type="SUPFAM" id="SSF56219">
    <property type="entry name" value="DNase I-like"/>
    <property type="match status" value="1"/>
</dbReference>
<sequence length="146" mass="17286">MVKTHQPTMLVLLESKLAEHKRLTEILQDCLDNCMFVDLFKGCKYTWTNKRYRNRQNLILERLDRCAANNPLVLRFSQPTVTHLLRTKSDHYPLLVRLTPNHAEKPIKPFKMEPMWCSHPTFRELIKNSFDHISTLSGAINQFHRD</sequence>
<keyword evidence="2" id="KW-1185">Reference proteome</keyword>
<evidence type="ECO:0000313" key="1">
    <source>
        <dbReference type="EMBL" id="KAG5571803.1"/>
    </source>
</evidence>
<dbReference type="PANTHER" id="PTHR33710:SF67">
    <property type="entry name" value="RETROTRANSPOSON PROTEIN, UNCLASSIFIED"/>
    <property type="match status" value="1"/>
</dbReference>